<dbReference type="CDD" id="cd02440">
    <property type="entry name" value="AdoMet_MTases"/>
    <property type="match status" value="1"/>
</dbReference>
<dbReference type="PANTHER" id="PTHR35276:SF1">
    <property type="entry name" value="TRNA (MNM(5)S(2)U34)-METHYLTRANSFERASE, CHLOROPLASTIC"/>
    <property type="match status" value="1"/>
</dbReference>
<sequence length="201" mass="22288">MCYNKSMKNLIRSTTQLAMHFVSLYLRDGGTAIDATCGNGNDTIALLRSGAKEIYAFDIQQAAIERTKDALIKEGLYSDQVHLIQDSHEYMGAYIKKKVQAVVFNLGYLPAASKEIATCGETTVKAVKAALRLLAVNGLICITMYSGHPGGEEEKQQVLELARNLDQQAYHVAYINMLNQRNHPPEILLISLKRGVEIEKD</sequence>
<proteinExistence type="predicted"/>
<protein>
    <submittedName>
        <fullName evidence="1">Methyltransferase domain-containing protein</fullName>
    </submittedName>
</protein>
<dbReference type="Gene3D" id="3.40.50.150">
    <property type="entry name" value="Vaccinia Virus protein VP39"/>
    <property type="match status" value="1"/>
</dbReference>
<dbReference type="Pfam" id="PF06962">
    <property type="entry name" value="rRNA_methylase"/>
    <property type="match status" value="1"/>
</dbReference>
<accession>A0A9J6QP77</accession>
<dbReference type="PANTHER" id="PTHR35276">
    <property type="entry name" value="S-ADENOSYL-L-METHIONINE-DEPENDENT METHYLTRANSFERASES SUPERFAMILY PROTEIN"/>
    <property type="match status" value="1"/>
</dbReference>
<organism evidence="1 2">
    <name type="scientific">Hominibacterium faecale</name>
    <dbReference type="NCBI Taxonomy" id="2839743"/>
    <lineage>
        <taxon>Bacteria</taxon>
        <taxon>Bacillati</taxon>
        <taxon>Bacillota</taxon>
        <taxon>Clostridia</taxon>
        <taxon>Peptostreptococcales</taxon>
        <taxon>Anaerovoracaceae</taxon>
        <taxon>Hominibacterium</taxon>
    </lineage>
</organism>
<evidence type="ECO:0000313" key="1">
    <source>
        <dbReference type="EMBL" id="MCU7378993.1"/>
    </source>
</evidence>
<dbReference type="InterPro" id="IPR029063">
    <property type="entry name" value="SAM-dependent_MTases_sf"/>
</dbReference>
<dbReference type="EMBL" id="JAOSHN010000004">
    <property type="protein sequence ID" value="MCU7378993.1"/>
    <property type="molecule type" value="Genomic_DNA"/>
</dbReference>
<keyword evidence="2" id="KW-1185">Reference proteome</keyword>
<dbReference type="RefSeq" id="WP_253021204.1">
    <property type="nucleotide sequence ID" value="NZ_JAOSHN010000004.1"/>
</dbReference>
<keyword evidence="1" id="KW-0808">Transferase</keyword>
<evidence type="ECO:0000313" key="2">
    <source>
        <dbReference type="Proteomes" id="UP001065549"/>
    </source>
</evidence>
<keyword evidence="1" id="KW-0489">Methyltransferase</keyword>
<reference evidence="1" key="1">
    <citation type="submission" date="2022-09" db="EMBL/GenBank/DDBJ databases">
        <title>Culturomic study of gut microbiota in children with autism spectrum disorder.</title>
        <authorList>
            <person name="Efimov B.A."/>
            <person name="Chaplin A.V."/>
            <person name="Sokolova S.R."/>
            <person name="Pikina A.P."/>
            <person name="Korzhanova M."/>
            <person name="Belova V."/>
            <person name="Korostin D."/>
        </authorList>
    </citation>
    <scope>NUCLEOTIDE SEQUENCE</scope>
    <source>
        <strain evidence="1">ASD5510</strain>
    </source>
</reference>
<comment type="caution">
    <text evidence="1">The sequence shown here is derived from an EMBL/GenBank/DDBJ whole genome shotgun (WGS) entry which is preliminary data.</text>
</comment>
<dbReference type="GO" id="GO:0008168">
    <property type="term" value="F:methyltransferase activity"/>
    <property type="evidence" value="ECO:0007669"/>
    <property type="project" value="UniProtKB-KW"/>
</dbReference>
<gene>
    <name evidence="1" type="ORF">OBO34_11565</name>
</gene>
<dbReference type="InterPro" id="IPR010719">
    <property type="entry name" value="MnmM_MeTrfase"/>
</dbReference>
<dbReference type="AlphaFoldDB" id="A0A9J6QP77"/>
<dbReference type="GO" id="GO:0032259">
    <property type="term" value="P:methylation"/>
    <property type="evidence" value="ECO:0007669"/>
    <property type="project" value="UniProtKB-KW"/>
</dbReference>
<dbReference type="SUPFAM" id="SSF53335">
    <property type="entry name" value="S-adenosyl-L-methionine-dependent methyltransferases"/>
    <property type="match status" value="1"/>
</dbReference>
<name>A0A9J6QP77_9FIRM</name>
<dbReference type="Proteomes" id="UP001065549">
    <property type="component" value="Unassembled WGS sequence"/>
</dbReference>